<name>R7VRM7_COLLI</name>
<reference evidence="1" key="1">
    <citation type="journal article" date="2013" name="Science">
        <title>Genomic diversity and evolution of the head crest in the rock pigeon.</title>
        <authorList>
            <person name="Shapiro M.D."/>
            <person name="Kronenberg Z."/>
            <person name="Li C."/>
            <person name="Domyan E.T."/>
            <person name="Pan H."/>
            <person name="Campbell M."/>
            <person name="Tan H."/>
            <person name="Huff C.D."/>
            <person name="Hu H."/>
            <person name="Vickrey A.I."/>
            <person name="Nielsen S.C."/>
            <person name="Stringham S.A."/>
            <person name="Hu H."/>
            <person name="Willerslev E."/>
            <person name="Gilbert M.T."/>
            <person name="Yandell M."/>
            <person name="Zhang G."/>
            <person name="Wang J."/>
        </authorList>
    </citation>
    <scope>NUCLEOTIDE SEQUENCE [LARGE SCALE GENOMIC DNA]</scope>
    <source>
        <tissue evidence="1">Blood</tissue>
    </source>
</reference>
<dbReference type="AlphaFoldDB" id="R7VRM7"/>
<organism evidence="1">
    <name type="scientific">Columba livia</name>
    <name type="common">Rock dove</name>
    <dbReference type="NCBI Taxonomy" id="8932"/>
    <lineage>
        <taxon>Eukaryota</taxon>
        <taxon>Metazoa</taxon>
        <taxon>Chordata</taxon>
        <taxon>Craniata</taxon>
        <taxon>Vertebrata</taxon>
        <taxon>Euteleostomi</taxon>
        <taxon>Archelosauria</taxon>
        <taxon>Archosauria</taxon>
        <taxon>Dinosauria</taxon>
        <taxon>Saurischia</taxon>
        <taxon>Theropoda</taxon>
        <taxon>Coelurosauria</taxon>
        <taxon>Aves</taxon>
        <taxon>Neognathae</taxon>
        <taxon>Neoaves</taxon>
        <taxon>Columbimorphae</taxon>
        <taxon>Columbiformes</taxon>
        <taxon>Columbidae</taxon>
        <taxon>Columba</taxon>
    </lineage>
</organism>
<protein>
    <submittedName>
        <fullName evidence="1">Uncharacterized protein</fullName>
    </submittedName>
</protein>
<accession>R7VRM7</accession>
<gene>
    <name evidence="1" type="ORF">A306_14707</name>
</gene>
<proteinExistence type="predicted"/>
<sequence>MDHLFGEFRPSAQLCHLLASSAPRSVPWGGRVRNRKGFHALQTPFRANLKHSPVRPAEKNVDSIPARPSTTDNKKCQRLFQMDVCCCHRGVMQIHSVVKKIPPYLELETCRDWGELTSSFEKGLQEYYKNAVNNAVSKNSFILRKTYLGKGHVWWKISLQKSF</sequence>
<dbReference type="EMBL" id="KB376064">
    <property type="protein sequence ID" value="EMC78021.1"/>
    <property type="molecule type" value="Genomic_DNA"/>
</dbReference>
<evidence type="ECO:0000313" key="1">
    <source>
        <dbReference type="EMBL" id="EMC78021.1"/>
    </source>
</evidence>